<evidence type="ECO:0000256" key="2">
    <source>
        <dbReference type="SAM" id="Phobius"/>
    </source>
</evidence>
<protein>
    <submittedName>
        <fullName evidence="5">N-acetyltransferase family 8 member 3-like isoform X2</fullName>
    </submittedName>
</protein>
<evidence type="ECO:0000259" key="4">
    <source>
        <dbReference type="PROSITE" id="PS51186"/>
    </source>
</evidence>
<feature type="chain" id="PRO_5041383015" evidence="3">
    <location>
        <begin position="18"/>
        <end position="272"/>
    </location>
</feature>
<dbReference type="PANTHER" id="PTHR13947">
    <property type="entry name" value="GNAT FAMILY N-ACETYLTRANSFERASE"/>
    <property type="match status" value="1"/>
</dbReference>
<reference evidence="5" key="1">
    <citation type="submission" date="2022-12" db="EMBL/GenBank/DDBJ databases">
        <authorList>
            <person name="Alioto T."/>
            <person name="Alioto T."/>
            <person name="Gomez Garrido J."/>
        </authorList>
    </citation>
    <scope>NUCLEOTIDE SEQUENCE</scope>
</reference>
<dbReference type="InterPro" id="IPR050769">
    <property type="entry name" value="NAT_camello-type"/>
</dbReference>
<evidence type="ECO:0000313" key="5">
    <source>
        <dbReference type="EMBL" id="CAI5784911.1"/>
    </source>
</evidence>
<proteinExistence type="predicted"/>
<dbReference type="InterPro" id="IPR000182">
    <property type="entry name" value="GNAT_dom"/>
</dbReference>
<dbReference type="Gene3D" id="3.40.630.30">
    <property type="match status" value="1"/>
</dbReference>
<keyword evidence="3" id="KW-0732">Signal</keyword>
<name>A0AA35KV69_9SAUR</name>
<dbReference type="AlphaFoldDB" id="A0AA35KV69"/>
<accession>A0AA35KV69</accession>
<dbReference type="PROSITE" id="PS51186">
    <property type="entry name" value="GNAT"/>
    <property type="match status" value="1"/>
</dbReference>
<keyword evidence="2" id="KW-0472">Membrane</keyword>
<dbReference type="PANTHER" id="PTHR13947:SF58">
    <property type="entry name" value="8B (PUTATIVE,_PSEUDO-RELATED"/>
    <property type="match status" value="1"/>
</dbReference>
<evidence type="ECO:0000256" key="3">
    <source>
        <dbReference type="SAM" id="SignalP"/>
    </source>
</evidence>
<organism evidence="5 6">
    <name type="scientific">Podarcis lilfordi</name>
    <name type="common">Lilford's wall lizard</name>
    <dbReference type="NCBI Taxonomy" id="74358"/>
    <lineage>
        <taxon>Eukaryota</taxon>
        <taxon>Metazoa</taxon>
        <taxon>Chordata</taxon>
        <taxon>Craniata</taxon>
        <taxon>Vertebrata</taxon>
        <taxon>Euteleostomi</taxon>
        <taxon>Lepidosauria</taxon>
        <taxon>Squamata</taxon>
        <taxon>Bifurcata</taxon>
        <taxon>Unidentata</taxon>
        <taxon>Episquamata</taxon>
        <taxon>Laterata</taxon>
        <taxon>Lacertibaenia</taxon>
        <taxon>Lacertidae</taxon>
        <taxon>Podarcis</taxon>
    </lineage>
</organism>
<feature type="signal peptide" evidence="3">
    <location>
        <begin position="1"/>
        <end position="17"/>
    </location>
</feature>
<keyword evidence="2" id="KW-0812">Transmembrane</keyword>
<feature type="domain" description="N-acetyltransferase" evidence="4">
    <location>
        <begin position="117"/>
        <end position="267"/>
    </location>
</feature>
<dbReference type="SUPFAM" id="SSF55729">
    <property type="entry name" value="Acyl-CoA N-acyltransferases (Nat)"/>
    <property type="match status" value="1"/>
</dbReference>
<evidence type="ECO:0000313" key="6">
    <source>
        <dbReference type="Proteomes" id="UP001178461"/>
    </source>
</evidence>
<dbReference type="GO" id="GO:0008080">
    <property type="term" value="F:N-acetyltransferase activity"/>
    <property type="evidence" value="ECO:0007669"/>
    <property type="project" value="InterPro"/>
</dbReference>
<keyword evidence="6" id="KW-1185">Reference proteome</keyword>
<dbReference type="InterPro" id="IPR016181">
    <property type="entry name" value="Acyl_CoA_acyltransferase"/>
</dbReference>
<dbReference type="EMBL" id="OX395134">
    <property type="protein sequence ID" value="CAI5784911.1"/>
    <property type="molecule type" value="Genomic_DNA"/>
</dbReference>
<gene>
    <name evidence="5" type="ORF">PODLI_1B038755</name>
</gene>
<sequence length="272" mass="30103">MCGEGSLLAWRRRLDLCFELACSLLSGWLLPEEEEEEENRSLAAAQLAKPSCRQVKGEGGLEVLRSGLLTHLAAGRRGRQIQDGRVPHSQTHLLLLGVLLATYLGTSSLLLSLGAVAALLAVGWIFTKRLWADYVHEALATDMKDIRQTYLVPKDCSFWVAEARGEVAGIVAATHPENPSLRGRALELKRMSVAKAHRGHGLGKALTRTVLLFAQEHGYKEVILGTSMVQVAAHRTYEGMGFCKVKEICPNTLCKLLRFYIYIYRYEIGGSR</sequence>
<keyword evidence="2" id="KW-1133">Transmembrane helix</keyword>
<dbReference type="Proteomes" id="UP001178461">
    <property type="component" value="Chromosome 9"/>
</dbReference>
<keyword evidence="1" id="KW-0808">Transferase</keyword>
<evidence type="ECO:0000256" key="1">
    <source>
        <dbReference type="ARBA" id="ARBA00022679"/>
    </source>
</evidence>
<dbReference type="Pfam" id="PF00583">
    <property type="entry name" value="Acetyltransf_1"/>
    <property type="match status" value="1"/>
</dbReference>
<dbReference type="CDD" id="cd04301">
    <property type="entry name" value="NAT_SF"/>
    <property type="match status" value="1"/>
</dbReference>
<feature type="transmembrane region" description="Helical" evidence="2">
    <location>
        <begin position="93"/>
        <end position="126"/>
    </location>
</feature>